<feature type="transmembrane region" description="Helical" evidence="9">
    <location>
        <begin position="52"/>
        <end position="73"/>
    </location>
</feature>
<evidence type="ECO:0000256" key="3">
    <source>
        <dbReference type="ARBA" id="ARBA00006263"/>
    </source>
</evidence>
<keyword evidence="7 9" id="KW-1133">Transmembrane helix</keyword>
<dbReference type="OrthoDB" id="9811967at2"/>
<evidence type="ECO:0000256" key="9">
    <source>
        <dbReference type="HAMAP-Rule" id="MF_00024"/>
    </source>
</evidence>
<evidence type="ECO:0000313" key="12">
    <source>
        <dbReference type="Proteomes" id="UP000186385"/>
    </source>
</evidence>
<organism evidence="11 12">
    <name type="scientific">Domibacillus enclensis</name>
    <dbReference type="NCBI Taxonomy" id="1017273"/>
    <lineage>
        <taxon>Bacteria</taxon>
        <taxon>Bacillati</taxon>
        <taxon>Bacillota</taxon>
        <taxon>Bacilli</taxon>
        <taxon>Bacillales</taxon>
        <taxon>Bacillaceae</taxon>
        <taxon>Domibacillus</taxon>
    </lineage>
</organism>
<evidence type="ECO:0000256" key="6">
    <source>
        <dbReference type="ARBA" id="ARBA00022692"/>
    </source>
</evidence>
<dbReference type="AlphaFoldDB" id="A0A1N6WSX8"/>
<dbReference type="HAMAP" id="MF_00024">
    <property type="entry name" value="CobD_CbiB"/>
    <property type="match status" value="1"/>
</dbReference>
<accession>A0A1N6WSX8</accession>
<dbReference type="GO" id="GO:0005886">
    <property type="term" value="C:plasma membrane"/>
    <property type="evidence" value="ECO:0007669"/>
    <property type="project" value="UniProtKB-SubCell"/>
</dbReference>
<evidence type="ECO:0000313" key="11">
    <source>
        <dbReference type="EMBL" id="SIQ93214.1"/>
    </source>
</evidence>
<keyword evidence="4 9" id="KW-1003">Cell membrane</keyword>
<keyword evidence="8 9" id="KW-0472">Membrane</keyword>
<proteinExistence type="inferred from homology"/>
<comment type="pathway">
    <text evidence="2 9">Cofactor biosynthesis; adenosylcobalamin biosynthesis.</text>
</comment>
<dbReference type="GO" id="GO:0048472">
    <property type="term" value="F:threonine-phosphate decarboxylase activity"/>
    <property type="evidence" value="ECO:0007669"/>
    <property type="project" value="InterPro"/>
</dbReference>
<comment type="caution">
    <text evidence="9">Lacks conserved residue(s) required for the propagation of feature annotation.</text>
</comment>
<dbReference type="InterPro" id="IPR004485">
    <property type="entry name" value="Cobalamin_biosynth_CobD/CbiB"/>
</dbReference>
<dbReference type="EMBL" id="FTLX01000004">
    <property type="protein sequence ID" value="SIQ93214.1"/>
    <property type="molecule type" value="Genomic_DNA"/>
</dbReference>
<dbReference type="EMBL" id="MWSK01000004">
    <property type="protein sequence ID" value="OXS78024.1"/>
    <property type="molecule type" value="Genomic_DNA"/>
</dbReference>
<dbReference type="UniPathway" id="UPA00148"/>
<feature type="transmembrane region" description="Helical" evidence="9">
    <location>
        <begin position="154"/>
        <end position="175"/>
    </location>
</feature>
<reference evidence="10" key="3">
    <citation type="submission" date="2017-03" db="EMBL/GenBank/DDBJ databases">
        <authorList>
            <person name="Dastager S.G."/>
            <person name="Neurgaonkar P.S."/>
            <person name="Dharne M.S."/>
        </authorList>
    </citation>
    <scope>NUCLEOTIDE SEQUENCE</scope>
    <source>
        <strain evidence="10">DSM 25145</strain>
    </source>
</reference>
<evidence type="ECO:0000256" key="8">
    <source>
        <dbReference type="ARBA" id="ARBA00023136"/>
    </source>
</evidence>
<evidence type="ECO:0000313" key="10">
    <source>
        <dbReference type="EMBL" id="OXS78024.1"/>
    </source>
</evidence>
<evidence type="ECO:0000256" key="2">
    <source>
        <dbReference type="ARBA" id="ARBA00004953"/>
    </source>
</evidence>
<sequence length="331" mass="36122">MTGHAVAIVAALLLDRLIGDPRSWPHPVKWFGRLIALLDRSWNRGGFRFLKGLAMLMVVLLVTAACSIGLLSVAARVHPFLAVALETVMIWAAIAPRSLKEAGQDVYQPLIEGDLVKAREKLSWIVGRDTDRLEESEITRGAVETVAENTSDGVIAPLFWAMLGGGPAALLYRAVNTCDSMVGYRNEVYSQFGKASARFDDAANLIPARLTACLLILASGQSAANRRFAWKMVKRDAKKHPSPNSGWCEAAVAGLLKIELGGLNTYKGIISDRARMGDPVNERQAQHIIEAAKLMERATYLFVLLFLAGVIVYELAFTWSESSSFIRGIGP</sequence>
<dbReference type="RefSeq" id="WP_045852129.1">
    <property type="nucleotide sequence ID" value="NZ_FTLX01000004.1"/>
</dbReference>
<evidence type="ECO:0000256" key="4">
    <source>
        <dbReference type="ARBA" id="ARBA00022475"/>
    </source>
</evidence>
<comment type="similarity">
    <text evidence="3 9">Belongs to the CobD/CbiB family.</text>
</comment>
<keyword evidence="13" id="KW-1185">Reference proteome</keyword>
<evidence type="ECO:0000256" key="7">
    <source>
        <dbReference type="ARBA" id="ARBA00022989"/>
    </source>
</evidence>
<name>A0A1N6WSX8_9BACI</name>
<keyword evidence="6 9" id="KW-0812">Transmembrane</keyword>
<dbReference type="GO" id="GO:0009236">
    <property type="term" value="P:cobalamin biosynthetic process"/>
    <property type="evidence" value="ECO:0007669"/>
    <property type="project" value="UniProtKB-UniRule"/>
</dbReference>
<dbReference type="Proteomes" id="UP000215545">
    <property type="component" value="Unassembled WGS sequence"/>
</dbReference>
<reference evidence="13" key="2">
    <citation type="submission" date="2017-03" db="EMBL/GenBank/DDBJ databases">
        <title>Bacillus sp. V-88(T) DSM27956, whole genome shotgun sequencing project.</title>
        <authorList>
            <person name="Dastager S.G."/>
            <person name="Neurgaonkar P.S."/>
            <person name="Dharne M.S."/>
        </authorList>
    </citation>
    <scope>NUCLEOTIDE SEQUENCE [LARGE SCALE GENOMIC DNA]</scope>
    <source>
        <strain evidence="13">DSM 25145</strain>
    </source>
</reference>
<evidence type="ECO:0000256" key="5">
    <source>
        <dbReference type="ARBA" id="ARBA00022573"/>
    </source>
</evidence>
<dbReference type="Proteomes" id="UP000186385">
    <property type="component" value="Unassembled WGS sequence"/>
</dbReference>
<dbReference type="PANTHER" id="PTHR34308:SF1">
    <property type="entry name" value="COBALAMIN BIOSYNTHESIS PROTEIN CBIB"/>
    <property type="match status" value="1"/>
</dbReference>
<feature type="transmembrane region" description="Helical" evidence="9">
    <location>
        <begin position="298"/>
        <end position="319"/>
    </location>
</feature>
<protein>
    <recommendedName>
        <fullName evidence="9">Cobalamin biosynthesis protein CobD</fullName>
    </recommendedName>
</protein>
<keyword evidence="5 9" id="KW-0169">Cobalamin biosynthesis</keyword>
<evidence type="ECO:0000313" key="13">
    <source>
        <dbReference type="Proteomes" id="UP000215545"/>
    </source>
</evidence>
<dbReference type="Pfam" id="PF03186">
    <property type="entry name" value="CobD_Cbib"/>
    <property type="match status" value="1"/>
</dbReference>
<comment type="subcellular location">
    <subcellularLocation>
        <location evidence="1 9">Cell membrane</location>
        <topology evidence="1 9">Multi-pass membrane protein</topology>
    </subcellularLocation>
</comment>
<reference evidence="11 12" key="1">
    <citation type="submission" date="2017-01" db="EMBL/GenBank/DDBJ databases">
        <authorList>
            <person name="Mah S.A."/>
            <person name="Swanson W.J."/>
            <person name="Moy G.W."/>
            <person name="Vacquier V.D."/>
        </authorList>
    </citation>
    <scope>NUCLEOTIDE SEQUENCE [LARGE SCALE GENOMIC DNA]</scope>
    <source>
        <strain evidence="11 12">NIO-1016</strain>
    </source>
</reference>
<dbReference type="PANTHER" id="PTHR34308">
    <property type="entry name" value="COBALAMIN BIOSYNTHESIS PROTEIN CBIB"/>
    <property type="match status" value="1"/>
</dbReference>
<gene>
    <name evidence="9" type="primary">cobD</name>
    <name evidence="10" type="ORF">B1B05_10510</name>
    <name evidence="11" type="ORF">SAMN05443094_104269</name>
</gene>
<dbReference type="GO" id="GO:0015420">
    <property type="term" value="F:ABC-type vitamin B12 transporter activity"/>
    <property type="evidence" value="ECO:0007669"/>
    <property type="project" value="UniProtKB-UniRule"/>
</dbReference>
<comment type="function">
    <text evidence="9">Converts cobyric acid to cobinamide by the addition of aminopropanol on the F carboxylic group.</text>
</comment>
<dbReference type="NCBIfam" id="TIGR00380">
    <property type="entry name" value="cobal_cbiB"/>
    <property type="match status" value="1"/>
</dbReference>
<dbReference type="STRING" id="1017273.SAMN05443094_104269"/>
<evidence type="ECO:0000256" key="1">
    <source>
        <dbReference type="ARBA" id="ARBA00004651"/>
    </source>
</evidence>